<gene>
    <name evidence="2" type="ORF">CTEN210_09625</name>
</gene>
<organism evidence="2 3">
    <name type="scientific">Chaetoceros tenuissimus</name>
    <dbReference type="NCBI Taxonomy" id="426638"/>
    <lineage>
        <taxon>Eukaryota</taxon>
        <taxon>Sar</taxon>
        <taxon>Stramenopiles</taxon>
        <taxon>Ochrophyta</taxon>
        <taxon>Bacillariophyta</taxon>
        <taxon>Coscinodiscophyceae</taxon>
        <taxon>Chaetocerotophycidae</taxon>
        <taxon>Chaetocerotales</taxon>
        <taxon>Chaetocerotaceae</taxon>
        <taxon>Chaetoceros</taxon>
    </lineage>
</organism>
<proteinExistence type="predicted"/>
<feature type="compositionally biased region" description="Polar residues" evidence="1">
    <location>
        <begin position="1"/>
        <end position="10"/>
    </location>
</feature>
<name>A0AAD3H7U6_9STRA</name>
<feature type="compositionally biased region" description="Basic and acidic residues" evidence="1">
    <location>
        <begin position="16"/>
        <end position="35"/>
    </location>
</feature>
<evidence type="ECO:0000313" key="2">
    <source>
        <dbReference type="EMBL" id="GFH53149.1"/>
    </source>
</evidence>
<comment type="caution">
    <text evidence="2">The sequence shown here is derived from an EMBL/GenBank/DDBJ whole genome shotgun (WGS) entry which is preliminary data.</text>
</comment>
<feature type="region of interest" description="Disordered" evidence="1">
    <location>
        <begin position="1"/>
        <end position="35"/>
    </location>
</feature>
<evidence type="ECO:0000313" key="3">
    <source>
        <dbReference type="Proteomes" id="UP001054902"/>
    </source>
</evidence>
<accession>A0AAD3H7U6</accession>
<sequence>MSSILGSNFASPPKQENPKHHSEYPTRPTHEPAERKLKEIYSEMRSRQIKAITNQGTMRSDPFFIPDQKAQQAAQSLTDPVQKSAVSLNGDVTVDDRRCLAISAILNSPKMNRWTPEFYKLQERLKNEFGEYGLTFSEEQPEVGGGQLHWTLMQLVGFPDYEAEIESKQDPVYFSQEYLDCVKDSLMVGGLDSAMHITYVGVIAVGTGLLMVGVPSLDINEARDIVRNRLADHDLPLKEPFVNDIVHSTLYRVVGDAENMPKDLHVRLLALAKEYEDVVLGKTILSKFQIGPASWRVQREEIEKTPPALQWSVPVNTAHENYQQSVLDEEGHLGRQHHTISGALGVTLAKELRQKLSRQTSKYETNDGVVITPSPSKETKEGKEITEMQNVEHEVREMIDEVKIHDAVPHVDQAVGDVNMQDNAATITGVSGANLALELRKRLEEEQNQLNNLYYTDFY</sequence>
<protein>
    <submittedName>
        <fullName evidence="2">Uncharacterized protein</fullName>
    </submittedName>
</protein>
<evidence type="ECO:0000256" key="1">
    <source>
        <dbReference type="SAM" id="MobiDB-lite"/>
    </source>
</evidence>
<dbReference type="AlphaFoldDB" id="A0AAD3H7U6"/>
<reference evidence="2 3" key="1">
    <citation type="journal article" date="2021" name="Sci. Rep.">
        <title>The genome of the diatom Chaetoceros tenuissimus carries an ancient integrated fragment of an extant virus.</title>
        <authorList>
            <person name="Hongo Y."/>
            <person name="Kimura K."/>
            <person name="Takaki Y."/>
            <person name="Yoshida Y."/>
            <person name="Baba S."/>
            <person name="Kobayashi G."/>
            <person name="Nagasaki K."/>
            <person name="Hano T."/>
            <person name="Tomaru Y."/>
        </authorList>
    </citation>
    <scope>NUCLEOTIDE SEQUENCE [LARGE SCALE GENOMIC DNA]</scope>
    <source>
        <strain evidence="2 3">NIES-3715</strain>
    </source>
</reference>
<keyword evidence="3" id="KW-1185">Reference proteome</keyword>
<dbReference type="EMBL" id="BLLK01000046">
    <property type="protein sequence ID" value="GFH53149.1"/>
    <property type="molecule type" value="Genomic_DNA"/>
</dbReference>
<dbReference type="Proteomes" id="UP001054902">
    <property type="component" value="Unassembled WGS sequence"/>
</dbReference>